<dbReference type="SUPFAM" id="SSF46785">
    <property type="entry name" value="Winged helix' DNA-binding domain"/>
    <property type="match status" value="1"/>
</dbReference>
<feature type="domain" description="NrtR DNA-binding winged helix" evidence="2">
    <location>
        <begin position="171"/>
        <end position="228"/>
    </location>
</feature>
<dbReference type="InterPro" id="IPR036388">
    <property type="entry name" value="WH-like_DNA-bd_sf"/>
</dbReference>
<organism evidence="3 4">
    <name type="scientific">Candidatus Aphodosoma intestinipullorum</name>
    <dbReference type="NCBI Taxonomy" id="2840674"/>
    <lineage>
        <taxon>Bacteria</taxon>
        <taxon>Pseudomonadati</taxon>
        <taxon>Bacteroidota</taxon>
        <taxon>Bacteroidia</taxon>
        <taxon>Bacteroidales</taxon>
        <taxon>Candidatus Aphodosoma</taxon>
    </lineage>
</organism>
<comment type="caution">
    <text evidence="3">The sequence shown here is derived from an EMBL/GenBank/DDBJ whole genome shotgun (WGS) entry which is preliminary data.</text>
</comment>
<dbReference type="Pfam" id="PF00293">
    <property type="entry name" value="NUDIX"/>
    <property type="match status" value="1"/>
</dbReference>
<reference evidence="3" key="2">
    <citation type="journal article" date="2021" name="PeerJ">
        <title>Extensive microbial diversity within the chicken gut microbiome revealed by metagenomics and culture.</title>
        <authorList>
            <person name="Gilroy R."/>
            <person name="Ravi A."/>
            <person name="Getino M."/>
            <person name="Pursley I."/>
            <person name="Horton D.L."/>
            <person name="Alikhan N.F."/>
            <person name="Baker D."/>
            <person name="Gharbi K."/>
            <person name="Hall N."/>
            <person name="Watson M."/>
            <person name="Adriaenssens E.M."/>
            <person name="Foster-Nyarko E."/>
            <person name="Jarju S."/>
            <person name="Secka A."/>
            <person name="Antonio M."/>
            <person name="Oren A."/>
            <person name="Chaudhuri R.R."/>
            <person name="La Ragione R."/>
            <person name="Hildebrand F."/>
            <person name="Pallen M.J."/>
        </authorList>
    </citation>
    <scope>NUCLEOTIDE SEQUENCE</scope>
    <source>
        <strain evidence="3">3924</strain>
    </source>
</reference>
<dbReference type="InterPro" id="IPR015797">
    <property type="entry name" value="NUDIX_hydrolase-like_dom_sf"/>
</dbReference>
<dbReference type="SUPFAM" id="SSF55811">
    <property type="entry name" value="Nudix"/>
    <property type="match status" value="1"/>
</dbReference>
<dbReference type="Pfam" id="PF21906">
    <property type="entry name" value="WHD_NrtR"/>
    <property type="match status" value="1"/>
</dbReference>
<dbReference type="EMBL" id="JADIMV010000130">
    <property type="protein sequence ID" value="MBO8440484.1"/>
    <property type="molecule type" value="Genomic_DNA"/>
</dbReference>
<dbReference type="GO" id="GO:0016787">
    <property type="term" value="F:hydrolase activity"/>
    <property type="evidence" value="ECO:0007669"/>
    <property type="project" value="UniProtKB-KW"/>
</dbReference>
<dbReference type="InterPro" id="IPR000086">
    <property type="entry name" value="NUDIX_hydrolase_dom"/>
</dbReference>
<sequence length="235" mass="27202">MEYNPQVSVDCVVFGFDGERLKVLLVERDTDTAGDDGTVYNNRKLPGSIIRQDEDLDSAAYRILEEYTGLTNIYLHQFQAFGKPQRSSAADEPWLEKIHRLKISRLITVAFIALIKLNNKVKSVSGKKTSVVWLNIEDCKNERLAFDHKEIIAAGLENIRRSLKFEPWLMFELLPKKFTMSQLRTLHDTIYQTRSDVRNFQKRVMAMEGISVLAETEVGVPHRAARYFTYTKRRK</sequence>
<dbReference type="Proteomes" id="UP000712007">
    <property type="component" value="Unassembled WGS sequence"/>
</dbReference>
<name>A0A940DNH7_9BACT</name>
<keyword evidence="3" id="KW-0378">Hydrolase</keyword>
<protein>
    <submittedName>
        <fullName evidence="3">NUDIX hydrolase</fullName>
    </submittedName>
</protein>
<accession>A0A940DNH7</accession>
<dbReference type="InterPro" id="IPR036390">
    <property type="entry name" value="WH_DNA-bd_sf"/>
</dbReference>
<feature type="domain" description="Nudix hydrolase" evidence="1">
    <location>
        <begin position="5"/>
        <end position="153"/>
    </location>
</feature>
<dbReference type="InterPro" id="IPR054105">
    <property type="entry name" value="WHD_NrtR"/>
</dbReference>
<gene>
    <name evidence="3" type="ORF">IAC51_07525</name>
</gene>
<dbReference type="CDD" id="cd18873">
    <property type="entry name" value="NUDIX_NadM_like"/>
    <property type="match status" value="1"/>
</dbReference>
<proteinExistence type="predicted"/>
<evidence type="ECO:0000313" key="4">
    <source>
        <dbReference type="Proteomes" id="UP000712007"/>
    </source>
</evidence>
<evidence type="ECO:0000313" key="3">
    <source>
        <dbReference type="EMBL" id="MBO8440484.1"/>
    </source>
</evidence>
<evidence type="ECO:0000259" key="2">
    <source>
        <dbReference type="Pfam" id="PF21906"/>
    </source>
</evidence>
<evidence type="ECO:0000259" key="1">
    <source>
        <dbReference type="Pfam" id="PF00293"/>
    </source>
</evidence>
<dbReference type="AlphaFoldDB" id="A0A940DNH7"/>
<dbReference type="Gene3D" id="3.90.79.10">
    <property type="entry name" value="Nucleoside Triphosphate Pyrophosphohydrolase"/>
    <property type="match status" value="1"/>
</dbReference>
<dbReference type="PANTHER" id="PTHR43736:SF4">
    <property type="entry name" value="SLR1690 PROTEIN"/>
    <property type="match status" value="1"/>
</dbReference>
<reference evidence="3" key="1">
    <citation type="submission" date="2020-10" db="EMBL/GenBank/DDBJ databases">
        <authorList>
            <person name="Gilroy R."/>
        </authorList>
    </citation>
    <scope>NUCLEOTIDE SEQUENCE</scope>
    <source>
        <strain evidence="3">3924</strain>
    </source>
</reference>
<dbReference type="PANTHER" id="PTHR43736">
    <property type="entry name" value="ADP-RIBOSE PYROPHOSPHATASE"/>
    <property type="match status" value="1"/>
</dbReference>
<dbReference type="Gene3D" id="1.10.10.10">
    <property type="entry name" value="Winged helix-like DNA-binding domain superfamily/Winged helix DNA-binding domain"/>
    <property type="match status" value="1"/>
</dbReference>